<evidence type="ECO:0000313" key="2">
    <source>
        <dbReference type="EMBL" id="CAK8673956.1"/>
    </source>
</evidence>
<feature type="region of interest" description="Disordered" evidence="1">
    <location>
        <begin position="193"/>
        <end position="222"/>
    </location>
</feature>
<evidence type="ECO:0000313" key="3">
    <source>
        <dbReference type="Proteomes" id="UP001642483"/>
    </source>
</evidence>
<keyword evidence="3" id="KW-1185">Reference proteome</keyword>
<comment type="caution">
    <text evidence="2">The sequence shown here is derived from an EMBL/GenBank/DDBJ whole genome shotgun (WGS) entry which is preliminary data.</text>
</comment>
<name>A0ABP0F541_CLALP</name>
<proteinExistence type="predicted"/>
<organism evidence="2 3">
    <name type="scientific">Clavelina lepadiformis</name>
    <name type="common">Light-bulb sea squirt</name>
    <name type="synonym">Ascidia lepadiformis</name>
    <dbReference type="NCBI Taxonomy" id="159417"/>
    <lineage>
        <taxon>Eukaryota</taxon>
        <taxon>Metazoa</taxon>
        <taxon>Chordata</taxon>
        <taxon>Tunicata</taxon>
        <taxon>Ascidiacea</taxon>
        <taxon>Aplousobranchia</taxon>
        <taxon>Clavelinidae</taxon>
        <taxon>Clavelina</taxon>
    </lineage>
</organism>
<dbReference type="EMBL" id="CAWYQH010000002">
    <property type="protein sequence ID" value="CAK8673956.1"/>
    <property type="molecule type" value="Genomic_DNA"/>
</dbReference>
<feature type="region of interest" description="Disordered" evidence="1">
    <location>
        <begin position="94"/>
        <end position="124"/>
    </location>
</feature>
<accession>A0ABP0F541</accession>
<feature type="compositionally biased region" description="Polar residues" evidence="1">
    <location>
        <begin position="363"/>
        <end position="387"/>
    </location>
</feature>
<protein>
    <submittedName>
        <fullName evidence="2">Uncharacterized protein</fullName>
    </submittedName>
</protein>
<sequence>MPEQDKLAKLIAHRQKQEKKNDRLRVHKNKLEIDRLKLQISHLDWNKKIRNHEFVSLETDYMRRLEKIYDRQLRIEDRRIKDEGQRRLEKEARKLRLENSEMNATSETDTSERRKQLHGFKQGRAKSFMSKVRTLSGGYRDNDPPQSYYKRNGLVPPERMVDPETSANAQANYGGGWRRPASADHLIRSKLPKETLYGIKEPPSNRRINSNTRSRTSSATSKSELCSQLLLSDDDQDDNDVLIDEVMGVNVRPSTAPGIRNSEENQTALETRRSDSVMVTHTENTQLYGQMQGTGIEPEVMNVEVKAPNDSKVRKTPRPASVAVAVHFNGNVNERETSPTRGRRRGSMLRAPNALMFRRKSNVGLSPPSNGTVSAPTSPRRQNSGGVAQEMMSNIEQERIRRKMHEKAQCLARERTHRMLLASMANDEQRKPSNFRSHSARRARDFSQYARNRYNFAKYTPVQTPRSTSEPDKQIEVMLNYIDRCDRGLIIPDNDEAKKVLLQATRERLIKLKGTVAEFVSA</sequence>
<feature type="compositionally biased region" description="Low complexity" evidence="1">
    <location>
        <begin position="205"/>
        <end position="222"/>
    </location>
</feature>
<evidence type="ECO:0000256" key="1">
    <source>
        <dbReference type="SAM" id="MobiDB-lite"/>
    </source>
</evidence>
<reference evidence="2 3" key="1">
    <citation type="submission" date="2024-02" db="EMBL/GenBank/DDBJ databases">
        <authorList>
            <person name="Daric V."/>
            <person name="Darras S."/>
        </authorList>
    </citation>
    <scope>NUCLEOTIDE SEQUENCE [LARGE SCALE GENOMIC DNA]</scope>
</reference>
<dbReference type="Proteomes" id="UP001642483">
    <property type="component" value="Unassembled WGS sequence"/>
</dbReference>
<gene>
    <name evidence="2" type="ORF">CVLEPA_LOCUS3685</name>
</gene>
<feature type="compositionally biased region" description="Basic residues" evidence="1">
    <location>
        <begin position="115"/>
        <end position="124"/>
    </location>
</feature>
<feature type="region of interest" description="Disordered" evidence="1">
    <location>
        <begin position="361"/>
        <end position="387"/>
    </location>
</feature>
<feature type="region of interest" description="Disordered" evidence="1">
    <location>
        <begin position="253"/>
        <end position="273"/>
    </location>
</feature>